<dbReference type="OrthoDB" id="786951at2759"/>
<dbReference type="STRING" id="101091.A0A1C7N401"/>
<comment type="caution">
    <text evidence="3">The sequence shown here is derived from an EMBL/GenBank/DDBJ whole genome shotgun (WGS) entry which is preliminary data.</text>
</comment>
<dbReference type="InterPro" id="IPR039249">
    <property type="entry name" value="GPATCH11"/>
</dbReference>
<dbReference type="Proteomes" id="UP000093000">
    <property type="component" value="Unassembled WGS sequence"/>
</dbReference>
<feature type="region of interest" description="Disordered" evidence="1">
    <location>
        <begin position="95"/>
        <end position="132"/>
    </location>
</feature>
<feature type="compositionally biased region" description="Basic and acidic residues" evidence="1">
    <location>
        <begin position="19"/>
        <end position="68"/>
    </location>
</feature>
<dbReference type="EMBL" id="LUGH01000602">
    <property type="protein sequence ID" value="OBZ83800.1"/>
    <property type="molecule type" value="Genomic_DNA"/>
</dbReference>
<proteinExistence type="predicted"/>
<evidence type="ECO:0000313" key="4">
    <source>
        <dbReference type="Proteomes" id="UP000093000"/>
    </source>
</evidence>
<feature type="domain" description="G-patch" evidence="2">
    <location>
        <begin position="66"/>
        <end position="110"/>
    </location>
</feature>
<protein>
    <submittedName>
        <fullName evidence="3">G patch domain-containing protein 11</fullName>
    </submittedName>
</protein>
<reference evidence="3 4" key="1">
    <citation type="submission" date="2016-03" db="EMBL/GenBank/DDBJ databases">
        <title>Choanephora cucurbitarum.</title>
        <authorList>
            <person name="Min B."/>
            <person name="Park H."/>
            <person name="Park J.-H."/>
            <person name="Shin H.-D."/>
            <person name="Choi I.-G."/>
        </authorList>
    </citation>
    <scope>NUCLEOTIDE SEQUENCE [LARGE SCALE GENOMIC DNA]</scope>
    <source>
        <strain evidence="3 4">KUS-F28377</strain>
    </source>
</reference>
<dbReference type="PANTHER" id="PTHR21032">
    <property type="entry name" value="G PATCH DOMAIN-CONTAINING PROTEIN 11"/>
    <property type="match status" value="1"/>
</dbReference>
<dbReference type="Pfam" id="PF01585">
    <property type="entry name" value="G-patch"/>
    <property type="match status" value="1"/>
</dbReference>
<sequence>MSDDEDYMSLKFLEEAQEFESKRKETTYSERRKKQIREQEKKGYIKPRAQLEAEERQKGLERSMDESNKGMKMLMKMGFKKGMSLGTDGIREPIKVDLKSGRGGIGMESELKKRAREQEEEEERERKRTAIDPEDFRSVMAQRMKESKLVRYLTAAVSICEKLDEENNVEFNILWILKPVQKEPEEQKADEEGQEEKQQKEEEEIDSSYPPEEVEELKSLTTEQQLRKILEYLRNNYLYCFWCSAKYENKSDLDDNCPGLEEDDH</sequence>
<feature type="region of interest" description="Disordered" evidence="1">
    <location>
        <begin position="182"/>
        <end position="220"/>
    </location>
</feature>
<dbReference type="Pfam" id="PF13821">
    <property type="entry name" value="DUF4187"/>
    <property type="match status" value="1"/>
</dbReference>
<dbReference type="InParanoid" id="A0A1C7N401"/>
<dbReference type="GO" id="GO:0003676">
    <property type="term" value="F:nucleic acid binding"/>
    <property type="evidence" value="ECO:0007669"/>
    <property type="project" value="InterPro"/>
</dbReference>
<feature type="compositionally biased region" description="Basic and acidic residues" evidence="1">
    <location>
        <begin position="182"/>
        <end position="200"/>
    </location>
</feature>
<dbReference type="PROSITE" id="PS50174">
    <property type="entry name" value="G_PATCH"/>
    <property type="match status" value="1"/>
</dbReference>
<evidence type="ECO:0000256" key="1">
    <source>
        <dbReference type="SAM" id="MobiDB-lite"/>
    </source>
</evidence>
<dbReference type="SMART" id="SM01173">
    <property type="entry name" value="DUF4187"/>
    <property type="match status" value="1"/>
</dbReference>
<dbReference type="InterPro" id="IPR000467">
    <property type="entry name" value="G_patch_dom"/>
</dbReference>
<dbReference type="AlphaFoldDB" id="A0A1C7N401"/>
<name>A0A1C7N401_9FUNG</name>
<dbReference type="SMART" id="SM00443">
    <property type="entry name" value="G_patch"/>
    <property type="match status" value="1"/>
</dbReference>
<accession>A0A1C7N401</accession>
<evidence type="ECO:0000259" key="2">
    <source>
        <dbReference type="PROSITE" id="PS50174"/>
    </source>
</evidence>
<feature type="region of interest" description="Disordered" evidence="1">
    <location>
        <begin position="18"/>
        <end position="68"/>
    </location>
</feature>
<keyword evidence="4" id="KW-1185">Reference proteome</keyword>
<organism evidence="3 4">
    <name type="scientific">Choanephora cucurbitarum</name>
    <dbReference type="NCBI Taxonomy" id="101091"/>
    <lineage>
        <taxon>Eukaryota</taxon>
        <taxon>Fungi</taxon>
        <taxon>Fungi incertae sedis</taxon>
        <taxon>Mucoromycota</taxon>
        <taxon>Mucoromycotina</taxon>
        <taxon>Mucoromycetes</taxon>
        <taxon>Mucorales</taxon>
        <taxon>Mucorineae</taxon>
        <taxon>Choanephoraceae</taxon>
        <taxon>Choanephoroideae</taxon>
        <taxon>Choanephora</taxon>
    </lineage>
</organism>
<evidence type="ECO:0000313" key="3">
    <source>
        <dbReference type="EMBL" id="OBZ83800.1"/>
    </source>
</evidence>
<dbReference type="InterPro" id="IPR025239">
    <property type="entry name" value="DUF4187"/>
</dbReference>
<gene>
    <name evidence="3" type="primary">GPATCH11</name>
    <name evidence="3" type="ORF">A0J61_08152</name>
</gene>
<dbReference type="PANTHER" id="PTHR21032:SF0">
    <property type="entry name" value="G PATCH DOMAIN-CONTAINING PROTEIN 11"/>
    <property type="match status" value="1"/>
</dbReference>
<dbReference type="GO" id="GO:0000776">
    <property type="term" value="C:kinetochore"/>
    <property type="evidence" value="ECO:0007669"/>
    <property type="project" value="TreeGrafter"/>
</dbReference>